<evidence type="ECO:0000313" key="2">
    <source>
        <dbReference type="Proteomes" id="UP000198661"/>
    </source>
</evidence>
<organism evidence="1 2">
    <name type="scientific">Planifilum fulgidum</name>
    <dbReference type="NCBI Taxonomy" id="201973"/>
    <lineage>
        <taxon>Bacteria</taxon>
        <taxon>Bacillati</taxon>
        <taxon>Bacillota</taxon>
        <taxon>Bacilli</taxon>
        <taxon>Bacillales</taxon>
        <taxon>Thermoactinomycetaceae</taxon>
        <taxon>Planifilum</taxon>
    </lineage>
</organism>
<dbReference type="Proteomes" id="UP000198661">
    <property type="component" value="Unassembled WGS sequence"/>
</dbReference>
<protein>
    <submittedName>
        <fullName evidence="1">Uncharacterized protein</fullName>
    </submittedName>
</protein>
<reference evidence="1 2" key="1">
    <citation type="submission" date="2016-10" db="EMBL/GenBank/DDBJ databases">
        <authorList>
            <person name="de Groot N.N."/>
        </authorList>
    </citation>
    <scope>NUCLEOTIDE SEQUENCE [LARGE SCALE GENOMIC DNA]</scope>
    <source>
        <strain evidence="1 2">DSM 44945</strain>
    </source>
</reference>
<sequence length="128" mass="14940">MTERYIPRVREAAIPEDGAWAELENENVLVLSIPEWAETVKRSCRGYRYVWLYDREKRTYIFCFRLEDGTEQAVAFPKDHAGLLLQDGRAYEPFSILITSRPLAEADDDSPSLLLRKVRLKRHPEAGW</sequence>
<keyword evidence="2" id="KW-1185">Reference proteome</keyword>
<dbReference type="RefSeq" id="WP_092038977.1">
    <property type="nucleotide sequence ID" value="NZ_FOOK01000019.1"/>
</dbReference>
<dbReference type="EMBL" id="FOOK01000019">
    <property type="protein sequence ID" value="SFG17781.1"/>
    <property type="molecule type" value="Genomic_DNA"/>
</dbReference>
<dbReference type="STRING" id="201973.SAMN04488025_11935"/>
<dbReference type="AlphaFoldDB" id="A0A1I2PWL9"/>
<name>A0A1I2PWL9_9BACL</name>
<evidence type="ECO:0000313" key="1">
    <source>
        <dbReference type="EMBL" id="SFG17781.1"/>
    </source>
</evidence>
<dbReference type="OrthoDB" id="2989194at2"/>
<gene>
    <name evidence="1" type="ORF">SAMN04488025_11935</name>
</gene>
<accession>A0A1I2PWL9</accession>
<proteinExistence type="predicted"/>